<organism evidence="24 25">
    <name type="scientific">Brenthis ino</name>
    <name type="common">lesser marbled fritillary</name>
    <dbReference type="NCBI Taxonomy" id="405034"/>
    <lineage>
        <taxon>Eukaryota</taxon>
        <taxon>Metazoa</taxon>
        <taxon>Ecdysozoa</taxon>
        <taxon>Arthropoda</taxon>
        <taxon>Hexapoda</taxon>
        <taxon>Insecta</taxon>
        <taxon>Pterygota</taxon>
        <taxon>Neoptera</taxon>
        <taxon>Endopterygota</taxon>
        <taxon>Lepidoptera</taxon>
        <taxon>Glossata</taxon>
        <taxon>Ditrysia</taxon>
        <taxon>Papilionoidea</taxon>
        <taxon>Nymphalidae</taxon>
        <taxon>Heliconiinae</taxon>
        <taxon>Argynnini</taxon>
        <taxon>Brenthis</taxon>
    </lineage>
</organism>
<evidence type="ECO:0000259" key="22">
    <source>
        <dbReference type="Pfam" id="PF06664"/>
    </source>
</evidence>
<evidence type="ECO:0000256" key="7">
    <source>
        <dbReference type="ARBA" id="ARBA00022687"/>
    </source>
</evidence>
<gene>
    <name evidence="24" type="ORF">BINO364_LOCUS4497</name>
</gene>
<keyword evidence="15" id="KW-0628">Postsynaptic cell membrane</keyword>
<evidence type="ECO:0000256" key="3">
    <source>
        <dbReference type="ARBA" id="ARBA00004653"/>
    </source>
</evidence>
<evidence type="ECO:0000259" key="23">
    <source>
        <dbReference type="Pfam" id="PF21883"/>
    </source>
</evidence>
<dbReference type="GO" id="GO:0017147">
    <property type="term" value="F:Wnt-protein binding"/>
    <property type="evidence" value="ECO:0007669"/>
    <property type="project" value="InterPro"/>
</dbReference>
<feature type="non-terminal residue" evidence="24">
    <location>
        <position position="642"/>
    </location>
</feature>
<comment type="subcellular location">
    <subcellularLocation>
        <location evidence="2">Endoplasmic reticulum membrane</location>
        <topology evidence="2">Multi-pass membrane protein</topology>
    </subcellularLocation>
    <subcellularLocation>
        <location evidence="1">Endosome membrane</location>
        <topology evidence="1">Multi-pass membrane protein</topology>
    </subcellularLocation>
    <subcellularLocation>
        <location evidence="3">Golgi apparatus membrane</location>
        <topology evidence="3">Multi-pass membrane protein</topology>
    </subcellularLocation>
    <subcellularLocation>
        <location evidence="19">Postsynaptic cell membrane</location>
        <topology evidence="19">Multi-pass membrane protein</topology>
    </subcellularLocation>
    <subcellularLocation>
        <location evidence="20">Presynaptic cell membrane</location>
        <topology evidence="20">Multi-pass membrane protein</topology>
    </subcellularLocation>
</comment>
<keyword evidence="11 21" id="KW-1133">Transmembrane helix</keyword>
<evidence type="ECO:0000256" key="15">
    <source>
        <dbReference type="ARBA" id="ARBA00023257"/>
    </source>
</evidence>
<proteinExistence type="inferred from homology"/>
<keyword evidence="6" id="KW-0217">Developmental protein</keyword>
<evidence type="ECO:0000256" key="12">
    <source>
        <dbReference type="ARBA" id="ARBA00023018"/>
    </source>
</evidence>
<dbReference type="InterPro" id="IPR053936">
    <property type="entry name" value="WLS_GOLD"/>
</dbReference>
<dbReference type="PANTHER" id="PTHR13449">
    <property type="entry name" value="INTEGRAL MEMBRANE PROTEIN GPR177"/>
    <property type="match status" value="1"/>
</dbReference>
<keyword evidence="16" id="KW-0966">Cell projection</keyword>
<keyword evidence="10" id="KW-0967">Endosome</keyword>
<comment type="subunit">
    <text evidence="18">Interacts with wg; in the Golgi. Interacts with Vps35, a component of the retromer complex; wls stability is regulated by Vps35.</text>
</comment>
<name>A0A8J9UCT1_9NEOP</name>
<dbReference type="InterPro" id="IPR047843">
    <property type="entry name" value="WLS-like_TM"/>
</dbReference>
<evidence type="ECO:0000256" key="4">
    <source>
        <dbReference type="ARBA" id="ARBA00008148"/>
    </source>
</evidence>
<accession>A0A8J9UCT1</accession>
<dbReference type="GO" id="GO:0016055">
    <property type="term" value="P:Wnt signaling pathway"/>
    <property type="evidence" value="ECO:0007669"/>
    <property type="project" value="UniProtKB-KW"/>
</dbReference>
<evidence type="ECO:0000256" key="2">
    <source>
        <dbReference type="ARBA" id="ARBA00004477"/>
    </source>
</evidence>
<feature type="transmembrane region" description="Helical" evidence="21">
    <location>
        <begin position="436"/>
        <end position="453"/>
    </location>
</feature>
<dbReference type="EMBL" id="OV170232">
    <property type="protein sequence ID" value="CAH0717948.1"/>
    <property type="molecule type" value="Genomic_DNA"/>
</dbReference>
<dbReference type="GO" id="GO:0045211">
    <property type="term" value="C:postsynaptic membrane"/>
    <property type="evidence" value="ECO:0007669"/>
    <property type="project" value="UniProtKB-SubCell"/>
</dbReference>
<evidence type="ECO:0000256" key="21">
    <source>
        <dbReference type="SAM" id="Phobius"/>
    </source>
</evidence>
<evidence type="ECO:0000313" key="25">
    <source>
        <dbReference type="Proteomes" id="UP000838878"/>
    </source>
</evidence>
<feature type="transmembrane region" description="Helical" evidence="21">
    <location>
        <begin position="364"/>
        <end position="385"/>
    </location>
</feature>
<evidence type="ECO:0000256" key="10">
    <source>
        <dbReference type="ARBA" id="ARBA00022753"/>
    </source>
</evidence>
<feature type="domain" description="Wntless GOLD" evidence="23">
    <location>
        <begin position="147"/>
        <end position="325"/>
    </location>
</feature>
<evidence type="ECO:0000256" key="6">
    <source>
        <dbReference type="ARBA" id="ARBA00022473"/>
    </source>
</evidence>
<evidence type="ECO:0000256" key="14">
    <source>
        <dbReference type="ARBA" id="ARBA00023136"/>
    </source>
</evidence>
<evidence type="ECO:0000256" key="13">
    <source>
        <dbReference type="ARBA" id="ARBA00023034"/>
    </source>
</evidence>
<evidence type="ECO:0000256" key="5">
    <source>
        <dbReference type="ARBA" id="ARBA00015887"/>
    </source>
</evidence>
<dbReference type="GO" id="GO:0010008">
    <property type="term" value="C:endosome membrane"/>
    <property type="evidence" value="ECO:0007669"/>
    <property type="project" value="UniProtKB-SubCell"/>
</dbReference>
<feature type="transmembrane region" description="Helical" evidence="21">
    <location>
        <begin position="574"/>
        <end position="595"/>
    </location>
</feature>
<reference evidence="24" key="1">
    <citation type="submission" date="2021-12" db="EMBL/GenBank/DDBJ databases">
        <authorList>
            <person name="Martin H S."/>
        </authorList>
    </citation>
    <scope>NUCLEOTIDE SEQUENCE</scope>
</reference>
<evidence type="ECO:0000313" key="24">
    <source>
        <dbReference type="EMBL" id="CAH0717948.1"/>
    </source>
</evidence>
<feature type="transmembrane region" description="Helical" evidence="21">
    <location>
        <begin position="405"/>
        <end position="424"/>
    </location>
</feature>
<dbReference type="Pfam" id="PF06664">
    <property type="entry name" value="WLS-like_TM"/>
    <property type="match status" value="1"/>
</dbReference>
<feature type="domain" description="Wntless-like transmembrane" evidence="22">
    <location>
        <begin position="326"/>
        <end position="598"/>
    </location>
</feature>
<evidence type="ECO:0000256" key="17">
    <source>
        <dbReference type="ARBA" id="ARBA00025339"/>
    </source>
</evidence>
<protein>
    <recommendedName>
        <fullName evidence="5">Protein wntless</fullName>
    </recommendedName>
</protein>
<evidence type="ECO:0000256" key="18">
    <source>
        <dbReference type="ARBA" id="ARBA00025880"/>
    </source>
</evidence>
<evidence type="ECO:0000256" key="16">
    <source>
        <dbReference type="ARBA" id="ARBA00023273"/>
    </source>
</evidence>
<evidence type="ECO:0000256" key="1">
    <source>
        <dbReference type="ARBA" id="ARBA00004337"/>
    </source>
</evidence>
<comment type="similarity">
    <text evidence="4">Belongs to the wntless family.</text>
</comment>
<dbReference type="GO" id="GO:0006886">
    <property type="term" value="P:intracellular protein transport"/>
    <property type="evidence" value="ECO:0007669"/>
    <property type="project" value="TreeGrafter"/>
</dbReference>
<dbReference type="GO" id="GO:0005789">
    <property type="term" value="C:endoplasmic reticulum membrane"/>
    <property type="evidence" value="ECO:0007669"/>
    <property type="project" value="UniProtKB-SubCell"/>
</dbReference>
<dbReference type="Proteomes" id="UP000838878">
    <property type="component" value="Chromosome 12"/>
</dbReference>
<keyword evidence="25" id="KW-1185">Reference proteome</keyword>
<dbReference type="GO" id="GO:0042734">
    <property type="term" value="C:presynaptic membrane"/>
    <property type="evidence" value="ECO:0007669"/>
    <property type="project" value="UniProtKB-SubCell"/>
</dbReference>
<feature type="transmembrane region" description="Helical" evidence="21">
    <location>
        <begin position="535"/>
        <end position="554"/>
    </location>
</feature>
<dbReference type="GO" id="GO:0000139">
    <property type="term" value="C:Golgi membrane"/>
    <property type="evidence" value="ECO:0007669"/>
    <property type="project" value="UniProtKB-SubCell"/>
</dbReference>
<evidence type="ECO:0000256" key="8">
    <source>
        <dbReference type="ARBA" id="ARBA00022692"/>
    </source>
</evidence>
<keyword evidence="9" id="KW-0709">Segmentation polarity protein</keyword>
<keyword evidence="12" id="KW-0770">Synapse</keyword>
<dbReference type="Pfam" id="PF21883">
    <property type="entry name" value="WLS_GOLD"/>
    <property type="match status" value="1"/>
</dbReference>
<evidence type="ECO:0000256" key="11">
    <source>
        <dbReference type="ARBA" id="ARBA00022989"/>
    </source>
</evidence>
<feature type="transmembrane region" description="Helical" evidence="21">
    <location>
        <begin position="332"/>
        <end position="352"/>
    </location>
</feature>
<keyword evidence="14 21" id="KW-0472">Membrane</keyword>
<dbReference type="InterPro" id="IPR009551">
    <property type="entry name" value="Wntless"/>
</dbReference>
<evidence type="ECO:0000256" key="19">
    <source>
        <dbReference type="ARBA" id="ARBA00034104"/>
    </source>
</evidence>
<keyword evidence="7" id="KW-0879">Wnt signaling pathway</keyword>
<evidence type="ECO:0000256" key="9">
    <source>
        <dbReference type="ARBA" id="ARBA00022716"/>
    </source>
</evidence>
<keyword evidence="13" id="KW-0333">Golgi apparatus</keyword>
<evidence type="ECO:0000256" key="20">
    <source>
        <dbReference type="ARBA" id="ARBA00034107"/>
    </source>
</evidence>
<feature type="transmembrane region" description="Helical" evidence="21">
    <location>
        <begin position="478"/>
        <end position="502"/>
    </location>
</feature>
<sequence>MHYDNATSSVHAAVTTMPLANGSQNPCTKCNRKSEKKEHPKPNCSLYQLLCALCATYLRDRSGRWRCICIRARRTRSECSHALRHSIGQNELLSQFDVGATLGCMRAASDVRVCYRIGLDRVKKPFGKRTGGLVAPMPANTQSILGTVCKDTSIMKNDTTKWFYNRGKGKCRTVDLGNTHHDMSERDIVFAFQMPIPREGETFDYSRWQQNLIGVLQTDIRYHSQMEVKPRSTITIDARLAYRNKEDPDDGWKLYTQSVEKRLLDCDIDTKSEDYLYNCSAIPLFELGSLYHDFYLLNIRLPVDTPDMNAHIGHIQDMWVTVINQNGGFTKVWLSLKTVFFPCIIAILVWFWRRIHMLERKPVLLEKMLLCLGIALCFLNAPIEYLTLQFDLPFMLLLGDIRQGVFYAMLFSFWLIFAGEHMLIQDSSSQSSLKQYWRHLSAVAMGCTSLFIFDMCERGMQLRNPFYSIWVTDLGTNLALTFIILAGISTGVYFLFLCYMVWQVFINISHKRQSLPTMCSVRRLHYEGIIYRFKFLMLATLLCAALTVIGFVLGQVAEGQWKWDDNIELEYTSAFFTGVYGMWNIYIFSLLVLYAPSHKRWPVNENTSDTQNLSEEIEFSRMPNERSEISSLTSFIRKTTVD</sequence>
<comment type="function">
    <text evidence="17">A segment polarity gene required for wingless (wg)-dependent patterning processes, acting in both wg-sending cells and wg-target cells. In non-neuronal cells wls directs wg secretion. The wls traffic loop encompasses the Golgi, the cell surface, an endocytic compartment and a retrograde route leading back to the Golgi, and involves clathrin-mediated endocytosis and the retromer complex (a conserved protein complex consisting of Vps35 and Vps26). In neuronal cells (the larval motorneuron NMJ), the wg signal moves across the synapse via the release of wls-containing exosome-like vesicles. Postsynaptic wls is required for the trafficking of fz2 through the fz2-interacting protein Grip.</text>
</comment>
<dbReference type="GO" id="GO:0061355">
    <property type="term" value="P:Wnt protein secretion"/>
    <property type="evidence" value="ECO:0007669"/>
    <property type="project" value="TreeGrafter"/>
</dbReference>
<dbReference type="PANTHER" id="PTHR13449:SF2">
    <property type="entry name" value="PROTEIN WNTLESS HOMOLOG"/>
    <property type="match status" value="1"/>
</dbReference>
<dbReference type="OrthoDB" id="5804250at2759"/>
<keyword evidence="8 21" id="KW-0812">Transmembrane</keyword>
<dbReference type="GO" id="GO:0007367">
    <property type="term" value="P:segment polarity determination"/>
    <property type="evidence" value="ECO:0007669"/>
    <property type="project" value="UniProtKB-KW"/>
</dbReference>
<dbReference type="AlphaFoldDB" id="A0A8J9UCT1"/>